<evidence type="ECO:0000256" key="7">
    <source>
        <dbReference type="SAM" id="Phobius"/>
    </source>
</evidence>
<keyword evidence="10" id="KW-1185">Reference proteome</keyword>
<dbReference type="EMBL" id="LSRX01000048">
    <property type="protein sequence ID" value="OLQ12117.1"/>
    <property type="molecule type" value="Genomic_DNA"/>
</dbReference>
<dbReference type="InterPro" id="IPR006685">
    <property type="entry name" value="MscS_channel_2nd"/>
</dbReference>
<dbReference type="AlphaFoldDB" id="A0A1Q9EXE0"/>
<dbReference type="InterPro" id="IPR011014">
    <property type="entry name" value="MscS_channel_TM-2"/>
</dbReference>
<feature type="transmembrane region" description="Helical" evidence="7">
    <location>
        <begin position="400"/>
        <end position="420"/>
    </location>
</feature>
<feature type="transmembrane region" description="Helical" evidence="7">
    <location>
        <begin position="341"/>
        <end position="360"/>
    </location>
</feature>
<reference evidence="9 10" key="1">
    <citation type="submission" date="2016-02" db="EMBL/GenBank/DDBJ databases">
        <title>Genome analysis of coral dinoflagellate symbionts highlights evolutionary adaptations to a symbiotic lifestyle.</title>
        <authorList>
            <person name="Aranda M."/>
            <person name="Li Y."/>
            <person name="Liew Y.J."/>
            <person name="Baumgarten S."/>
            <person name="Simakov O."/>
            <person name="Wilson M."/>
            <person name="Piel J."/>
            <person name="Ashoor H."/>
            <person name="Bougouffa S."/>
            <person name="Bajic V.B."/>
            <person name="Ryu T."/>
            <person name="Ravasi T."/>
            <person name="Bayer T."/>
            <person name="Micklem G."/>
            <person name="Kim H."/>
            <person name="Bhak J."/>
            <person name="Lajeunesse T.C."/>
            <person name="Voolstra C.R."/>
        </authorList>
    </citation>
    <scope>NUCLEOTIDE SEQUENCE [LARGE SCALE GENOMIC DNA]</scope>
    <source>
        <strain evidence="9 10">CCMP2467</strain>
    </source>
</reference>
<evidence type="ECO:0000313" key="9">
    <source>
        <dbReference type="EMBL" id="OLQ12117.1"/>
    </source>
</evidence>
<keyword evidence="3 7" id="KW-0812">Transmembrane</keyword>
<dbReference type="SUPFAM" id="SSF50182">
    <property type="entry name" value="Sm-like ribonucleoproteins"/>
    <property type="match status" value="1"/>
</dbReference>
<dbReference type="InterPro" id="IPR023408">
    <property type="entry name" value="MscS_beta-dom_sf"/>
</dbReference>
<dbReference type="Gene3D" id="1.10.287.1260">
    <property type="match status" value="1"/>
</dbReference>
<accession>A0A1Q9EXE0</accession>
<evidence type="ECO:0000256" key="3">
    <source>
        <dbReference type="ARBA" id="ARBA00022692"/>
    </source>
</evidence>
<comment type="subcellular location">
    <subcellularLocation>
        <location evidence="1">Membrane</location>
        <topology evidence="1">Multi-pass membrane protein</topology>
    </subcellularLocation>
</comment>
<dbReference type="SUPFAM" id="SSF82861">
    <property type="entry name" value="Mechanosensitive channel protein MscS (YggB), transmembrane region"/>
    <property type="match status" value="1"/>
</dbReference>
<protein>
    <submittedName>
        <fullName evidence="9">Low conductance mechanosensitive channel YnaI</fullName>
    </submittedName>
</protein>
<feature type="region of interest" description="Disordered" evidence="6">
    <location>
        <begin position="776"/>
        <end position="823"/>
    </location>
</feature>
<comment type="caution">
    <text evidence="9">The sequence shown here is derived from an EMBL/GenBank/DDBJ whole genome shotgun (WGS) entry which is preliminary data.</text>
</comment>
<organism evidence="9 10">
    <name type="scientific">Symbiodinium microadriaticum</name>
    <name type="common">Dinoflagellate</name>
    <name type="synonym">Zooxanthella microadriatica</name>
    <dbReference type="NCBI Taxonomy" id="2951"/>
    <lineage>
        <taxon>Eukaryota</taxon>
        <taxon>Sar</taxon>
        <taxon>Alveolata</taxon>
        <taxon>Dinophyceae</taxon>
        <taxon>Suessiales</taxon>
        <taxon>Symbiodiniaceae</taxon>
        <taxon>Symbiodinium</taxon>
    </lineage>
</organism>
<keyword evidence="5 7" id="KW-0472">Membrane</keyword>
<evidence type="ECO:0000256" key="6">
    <source>
        <dbReference type="SAM" id="MobiDB-lite"/>
    </source>
</evidence>
<feature type="region of interest" description="Disordered" evidence="6">
    <location>
        <begin position="663"/>
        <end position="702"/>
    </location>
</feature>
<gene>
    <name evidence="9" type="primary">ynaI</name>
    <name evidence="9" type="ORF">AK812_SmicGene3935</name>
</gene>
<proteinExistence type="inferred from homology"/>
<feature type="domain" description="Mechanosensitive ion channel MscS" evidence="8">
    <location>
        <begin position="418"/>
        <end position="482"/>
    </location>
</feature>
<dbReference type="PANTHER" id="PTHR30566">
    <property type="entry name" value="YNAI-RELATED MECHANOSENSITIVE ION CHANNEL"/>
    <property type="match status" value="1"/>
</dbReference>
<keyword evidence="4 7" id="KW-1133">Transmembrane helix</keyword>
<dbReference type="Gene3D" id="2.30.30.60">
    <property type="match status" value="1"/>
</dbReference>
<feature type="compositionally biased region" description="Low complexity" evidence="6">
    <location>
        <begin position="797"/>
        <end position="823"/>
    </location>
</feature>
<evidence type="ECO:0000259" key="8">
    <source>
        <dbReference type="Pfam" id="PF00924"/>
    </source>
</evidence>
<feature type="compositionally biased region" description="Basic and acidic residues" evidence="6">
    <location>
        <begin position="686"/>
        <end position="696"/>
    </location>
</feature>
<dbReference type="PANTHER" id="PTHR30566:SF5">
    <property type="entry name" value="MECHANOSENSITIVE ION CHANNEL PROTEIN 1, MITOCHONDRIAL-RELATED"/>
    <property type="match status" value="1"/>
</dbReference>
<sequence length="1001" mass="109792">MFASTKPYGRCLGNGKVTVQCGSSSSHAAAGMESSSQIPGAHAAQSAMRRFPANAGMAPLQGGLRSATSAAVPAWAPPSFLRPPESACCSTSSSPRSQFAWRSFSMSCDCPPRCRHRLPLAVRASPKQSDKVAMLREKTEWEKSHQRLFGFLIIIVWQVVALNLYSWDNWAKAAFATKDKIGSYTLISSMVYGCLGISMIILRLAPSRLIVPRKAALDVLVRQTFLRGCPAWYRPFASETITNWLDNSLSVIYITWACRLIFRAMPWLMELCNFIMPFSSAARMYMPFGSSVRITIYEKCYALTRKLMVASLFALFARMLLNLKDPKLPVADIPVNTKEAVLGAAIFPWKPLVWLLAMRVRPRLRTSNMRLLLADKCLSCAIYISLISVPLRLINIQLRTVLAVGGVGGLAVGLALQNLIQNLISGILIYTNATICEGLEVELQDVKLQGVVSEVGWFNTTVNGYEGTRVTVPNRRILDGTVIDKTNKRFRVCQKKMVVTFDDPSKLDALVYAVQDDLRNNPCVLQKAAVLRIRTANRGHIKVYEPQFVFSGWSVYGAEFYLRAYFEKSLQGDKFLNLQSKLLIDVSQRIREFGGRPGSPLTPLVPAPAPAPAAAAPKYEADPSPQVLARRQSLSWLAKQPTRKRFGSARFARWSWLEPCAGRKIQPGDENGRPTPIAAQATPEKPSAEKAADEKPLAQASRPLQIETIHQERDRHEACQHIAKVLAAQFACESQPERLEDLLASKADVEVQTELSLLNVGHIISTSQDTLMSLSLSDSATSSGPFDEAASSDGKVEVAAAEAQKAEATSSGPSDEAASSDAKAEVAAAEAKKAEAAFTPAERFQGARPNCVFKLGDRGLGYYSEEQAISPTRVNLYAMFQHPDYLEEARKWKGEHGALQKQLMVGVSGTLFQVTPRHAPAPTVQTSRSNYGASAAPPERLQRVAVQVPKMPPPFTQVQVSPGVAHELVRRAMPVSASQPRSPEDVYLGAYDLTLLALVEP</sequence>
<dbReference type="OrthoDB" id="421552at2759"/>
<feature type="transmembrane region" description="Helical" evidence="7">
    <location>
        <begin position="303"/>
        <end position="321"/>
    </location>
</feature>
<dbReference type="InterPro" id="IPR010920">
    <property type="entry name" value="LSM_dom_sf"/>
</dbReference>
<dbReference type="GO" id="GO:0055085">
    <property type="term" value="P:transmembrane transport"/>
    <property type="evidence" value="ECO:0007669"/>
    <property type="project" value="InterPro"/>
</dbReference>
<evidence type="ECO:0000256" key="1">
    <source>
        <dbReference type="ARBA" id="ARBA00004141"/>
    </source>
</evidence>
<evidence type="ECO:0000256" key="4">
    <source>
        <dbReference type="ARBA" id="ARBA00022989"/>
    </source>
</evidence>
<name>A0A1Q9EXE0_SYMMI</name>
<dbReference type="Proteomes" id="UP000186817">
    <property type="component" value="Unassembled WGS sequence"/>
</dbReference>
<evidence type="ECO:0000313" key="10">
    <source>
        <dbReference type="Proteomes" id="UP000186817"/>
    </source>
</evidence>
<dbReference type="GO" id="GO:0016020">
    <property type="term" value="C:membrane"/>
    <property type="evidence" value="ECO:0007669"/>
    <property type="project" value="UniProtKB-SubCell"/>
</dbReference>
<evidence type="ECO:0000256" key="5">
    <source>
        <dbReference type="ARBA" id="ARBA00023136"/>
    </source>
</evidence>
<dbReference type="Pfam" id="PF00924">
    <property type="entry name" value="MS_channel_2nd"/>
    <property type="match status" value="1"/>
</dbReference>
<evidence type="ECO:0000256" key="2">
    <source>
        <dbReference type="ARBA" id="ARBA00008017"/>
    </source>
</evidence>
<comment type="similarity">
    <text evidence="2">Belongs to the MscS (TC 1.A.23) family.</text>
</comment>
<dbReference type="OMA" id="PPESACC"/>
<feature type="transmembrane region" description="Helical" evidence="7">
    <location>
        <begin position="148"/>
        <end position="166"/>
    </location>
</feature>
<feature type="transmembrane region" description="Helical" evidence="7">
    <location>
        <begin position="186"/>
        <end position="205"/>
    </location>
</feature>